<comment type="caution">
    <text evidence="1">The sequence shown here is derived from an EMBL/GenBank/DDBJ whole genome shotgun (WGS) entry which is preliminary data.</text>
</comment>
<proteinExistence type="predicted"/>
<evidence type="ECO:0000313" key="2">
    <source>
        <dbReference type="Proteomes" id="UP001304769"/>
    </source>
</evidence>
<keyword evidence="2" id="KW-1185">Reference proteome</keyword>
<organism evidence="1 2">
    <name type="scientific">Sinomonas terricola</name>
    <dbReference type="NCBI Taxonomy" id="3110330"/>
    <lineage>
        <taxon>Bacteria</taxon>
        <taxon>Bacillati</taxon>
        <taxon>Actinomycetota</taxon>
        <taxon>Actinomycetes</taxon>
        <taxon>Micrococcales</taxon>
        <taxon>Micrococcaceae</taxon>
        <taxon>Sinomonas</taxon>
    </lineage>
</organism>
<gene>
    <name evidence="1" type="ORF">SPF06_19125</name>
</gene>
<protein>
    <submittedName>
        <fullName evidence="1">Uncharacterized protein</fullName>
    </submittedName>
</protein>
<dbReference type="RefSeq" id="WP_323280749.1">
    <property type="nucleotide sequence ID" value="NZ_JAYGGQ010000018.1"/>
</dbReference>
<name>A0ABU5TBH6_9MICC</name>
<dbReference type="Proteomes" id="UP001304769">
    <property type="component" value="Unassembled WGS sequence"/>
</dbReference>
<dbReference type="EMBL" id="JAYGGQ010000018">
    <property type="protein sequence ID" value="MEA5456839.1"/>
    <property type="molecule type" value="Genomic_DNA"/>
</dbReference>
<accession>A0ABU5TBH6</accession>
<evidence type="ECO:0000313" key="1">
    <source>
        <dbReference type="EMBL" id="MEA5456839.1"/>
    </source>
</evidence>
<sequence length="55" mass="6169">MVKIRKISKRGVTAKYVGGRFIVVRGGTAEVVDSGHRPEGDLEIMEALQMILRHY</sequence>
<reference evidence="1 2" key="1">
    <citation type="submission" date="2023-12" db="EMBL/GenBank/DDBJ databases">
        <title>Sinomonas terricola sp. nov, isolated from litchi orchard soil in Guangdong, PR China.</title>
        <authorList>
            <person name="Jiaxin W."/>
            <person name="Yang Z."/>
            <person name="Honghui Z."/>
        </authorList>
    </citation>
    <scope>NUCLEOTIDE SEQUENCE [LARGE SCALE GENOMIC DNA]</scope>
    <source>
        <strain evidence="1 2">JGH33</strain>
    </source>
</reference>